<dbReference type="AlphaFoldDB" id="A0A1C0ZRV6"/>
<keyword evidence="3" id="KW-0472">Membrane</keyword>
<dbReference type="SUPFAM" id="SSF53850">
    <property type="entry name" value="Periplasmic binding protein-like II"/>
    <property type="match status" value="1"/>
</dbReference>
<gene>
    <name evidence="7" type="ORF">A8709_23235</name>
</gene>
<keyword evidence="8" id="KW-1185">Reference proteome</keyword>
<proteinExistence type="predicted"/>
<keyword evidence="4" id="KW-0564">Palmitate</keyword>
<dbReference type="PANTHER" id="PTHR43649:SF33">
    <property type="entry name" value="POLYGALACTURONAN_RHAMNOGALACTURONAN-BINDING PROTEIN YTCQ"/>
    <property type="match status" value="1"/>
</dbReference>
<sequence>MKKNVKLISSTLSIIMLSSLAVACSGKTDTQSTTSPSSAPSAQTATTYPMKTDKTLSFWTADFNPILQIKPSVKDIPFYQDWQKKTGVAINFINPVMGQEKEQLNVTLASGDLPDMIEYNWKTNFPGGPEKAIKDGAILKLNDVIDKYAPNLKKYLKEHPEVDKMVKTDSGNYYAFPFIRGDESLMVFQGPMVRQDYLTELNLPVPTTIDEWYTVLKAFKEKKGVEAPLTFRGLNDLNNGAFIGAYGINRSFYVDNGQVKFGPAQPAYKDFLITMRKWYAEGLIDKNIATVDVKAQDANMTSGKSGASIGAAGSGMGKWIGAVQAKDPKYNLVAAPYPVLNKGDKPKFGQKSFAFGSEPSGMIAITGTSKNVELAAKFLDYGYSEEGHNFFNFGTEGVSYKMDNGYPKYTDLLMNNPEKLSLAQAMGLYIRGNTSGPFVQDVRYLEQYYTMKQQKDAILTWQNTDAAKYALPPITASPEESTELAKIMNEVNALVDETSLKIILGAAPVEELDKYMTKLQTLNINRAIEIQKTALDRYNKR</sequence>
<keyword evidence="5" id="KW-0449">Lipoprotein</keyword>
<accession>A0A1C0ZRV6</accession>
<protein>
    <submittedName>
        <fullName evidence="7">ABC transporter substrate-binding protein</fullName>
    </submittedName>
</protein>
<dbReference type="PROSITE" id="PS51257">
    <property type="entry name" value="PROKAR_LIPOPROTEIN"/>
    <property type="match status" value="1"/>
</dbReference>
<dbReference type="OrthoDB" id="9787283at2"/>
<reference evidence="8" key="1">
    <citation type="submission" date="2016-05" db="EMBL/GenBank/DDBJ databases">
        <title>Paenibacillus oryzae. sp. nov., isolated from the rice root.</title>
        <authorList>
            <person name="Zhang J."/>
            <person name="Zhang X."/>
        </authorList>
    </citation>
    <scope>NUCLEOTIDE SEQUENCE [LARGE SCALE GENOMIC DNA]</scope>
    <source>
        <strain evidence="8">KCTC13222</strain>
    </source>
</reference>
<name>A0A1C0ZRV6_9BACL</name>
<dbReference type="EMBL" id="LYPC01000030">
    <property type="protein sequence ID" value="OCT10751.1"/>
    <property type="molecule type" value="Genomic_DNA"/>
</dbReference>
<dbReference type="RefSeq" id="WP_065859276.1">
    <property type="nucleotide sequence ID" value="NZ_LYPC01000030.1"/>
</dbReference>
<dbReference type="Pfam" id="PF01547">
    <property type="entry name" value="SBP_bac_1"/>
    <property type="match status" value="1"/>
</dbReference>
<evidence type="ECO:0000256" key="4">
    <source>
        <dbReference type="ARBA" id="ARBA00023139"/>
    </source>
</evidence>
<evidence type="ECO:0000256" key="2">
    <source>
        <dbReference type="ARBA" id="ARBA00022729"/>
    </source>
</evidence>
<evidence type="ECO:0000256" key="5">
    <source>
        <dbReference type="ARBA" id="ARBA00023288"/>
    </source>
</evidence>
<evidence type="ECO:0000256" key="6">
    <source>
        <dbReference type="SAM" id="SignalP"/>
    </source>
</evidence>
<feature type="chain" id="PRO_5008649440" evidence="6">
    <location>
        <begin position="24"/>
        <end position="541"/>
    </location>
</feature>
<evidence type="ECO:0000256" key="3">
    <source>
        <dbReference type="ARBA" id="ARBA00023136"/>
    </source>
</evidence>
<keyword evidence="2 6" id="KW-0732">Signal</keyword>
<dbReference type="Gene3D" id="3.40.190.10">
    <property type="entry name" value="Periplasmic binding protein-like II"/>
    <property type="match status" value="2"/>
</dbReference>
<evidence type="ECO:0000313" key="8">
    <source>
        <dbReference type="Proteomes" id="UP000093309"/>
    </source>
</evidence>
<comment type="caution">
    <text evidence="7">The sequence shown here is derived from an EMBL/GenBank/DDBJ whole genome shotgun (WGS) entry which is preliminary data.</text>
</comment>
<dbReference type="InterPro" id="IPR050490">
    <property type="entry name" value="Bact_solute-bd_prot1"/>
</dbReference>
<organism evidence="7 8">
    <name type="scientific">Paenibacillus pectinilyticus</name>
    <dbReference type="NCBI Taxonomy" id="512399"/>
    <lineage>
        <taxon>Bacteria</taxon>
        <taxon>Bacillati</taxon>
        <taxon>Bacillota</taxon>
        <taxon>Bacilli</taxon>
        <taxon>Bacillales</taxon>
        <taxon>Paenibacillaceae</taxon>
        <taxon>Paenibacillus</taxon>
    </lineage>
</organism>
<dbReference type="STRING" id="512399.A8709_23235"/>
<evidence type="ECO:0000313" key="7">
    <source>
        <dbReference type="EMBL" id="OCT10751.1"/>
    </source>
</evidence>
<dbReference type="PANTHER" id="PTHR43649">
    <property type="entry name" value="ARABINOSE-BINDING PROTEIN-RELATED"/>
    <property type="match status" value="1"/>
</dbReference>
<keyword evidence="1" id="KW-1003">Cell membrane</keyword>
<evidence type="ECO:0000256" key="1">
    <source>
        <dbReference type="ARBA" id="ARBA00022475"/>
    </source>
</evidence>
<dbReference type="InterPro" id="IPR006059">
    <property type="entry name" value="SBP"/>
</dbReference>
<dbReference type="Proteomes" id="UP000093309">
    <property type="component" value="Unassembled WGS sequence"/>
</dbReference>
<feature type="signal peptide" evidence="6">
    <location>
        <begin position="1"/>
        <end position="23"/>
    </location>
</feature>